<reference evidence="1 2" key="1">
    <citation type="submission" date="2019-10" db="EMBL/GenBank/DDBJ databases">
        <title>Nocardia macrotermitis sp. nov. and Nocardia aurantia sp. nov., isolated from the gut of fungus growing-termite Macrotermes natalensis.</title>
        <authorList>
            <person name="Benndorf R."/>
            <person name="Schwitalla J."/>
            <person name="Martin K."/>
            <person name="De Beer W."/>
            <person name="Kaster A.-K."/>
            <person name="Vollmers J."/>
            <person name="Poulsen M."/>
            <person name="Beemelmanns C."/>
        </authorList>
    </citation>
    <scope>NUCLEOTIDE SEQUENCE [LARGE SCALE GENOMIC DNA]</scope>
    <source>
        <strain evidence="1 2">RB20</strain>
    </source>
</reference>
<dbReference type="Proteomes" id="UP000438448">
    <property type="component" value="Unassembled WGS sequence"/>
</dbReference>
<dbReference type="PANTHER" id="PTHR11941:SF54">
    <property type="entry name" value="ENOYL-COA HYDRATASE, MITOCHONDRIAL"/>
    <property type="match status" value="1"/>
</dbReference>
<dbReference type="InterPro" id="IPR029045">
    <property type="entry name" value="ClpP/crotonase-like_dom_sf"/>
</dbReference>
<dbReference type="AlphaFoldDB" id="A0A7K0CUF2"/>
<comment type="caution">
    <text evidence="1">The sequence shown here is derived from an EMBL/GenBank/DDBJ whole genome shotgun (WGS) entry which is preliminary data.</text>
</comment>
<dbReference type="PANTHER" id="PTHR11941">
    <property type="entry name" value="ENOYL-COA HYDRATASE-RELATED"/>
    <property type="match status" value="1"/>
</dbReference>
<evidence type="ECO:0000313" key="1">
    <source>
        <dbReference type="EMBL" id="MQY17068.1"/>
    </source>
</evidence>
<organism evidence="1 2">
    <name type="scientific">Nocardia macrotermitis</name>
    <dbReference type="NCBI Taxonomy" id="2585198"/>
    <lineage>
        <taxon>Bacteria</taxon>
        <taxon>Bacillati</taxon>
        <taxon>Actinomycetota</taxon>
        <taxon>Actinomycetes</taxon>
        <taxon>Mycobacteriales</taxon>
        <taxon>Nocardiaceae</taxon>
        <taxon>Nocardia</taxon>
    </lineage>
</organism>
<evidence type="ECO:0000313" key="2">
    <source>
        <dbReference type="Proteomes" id="UP000438448"/>
    </source>
</evidence>
<keyword evidence="1" id="KW-0560">Oxidoreductase</keyword>
<dbReference type="RefSeq" id="WP_227833092.1">
    <property type="nucleotide sequence ID" value="NZ_WEGK01000001.1"/>
</dbReference>
<keyword evidence="2" id="KW-1185">Reference proteome</keyword>
<accession>A0A7K0CUF2</accession>
<sequence length="353" mass="36651">MVASVDARGMDRGDIPTVGLAEVAAGAADLAVDETSLPANPVVVVDLNRAQWDCADAAVAALKRRTVVVVGFSETPLPAAAVPVVEALTCTLAPDGPGRAWTPGTVDDLAQIADTVTAAPRAALTLAGLLEVTSRANVADGLVAESLAYSMLLAGPEFAAWRAGRARRDIPETVDPVLLDRAGDVLTVTLNRPDRHNAFGRAVRDGVLAGLAVAEYDDSIREIVLRGNGRSFCSGGDLDEFGTATDVSAAHLVRIQQSAALAVHRLAPRTRAILHGACIGAGIEVPSFAGRVQAADDTRIRLPELAMGLVPGAGGTVGITRRIGRWRTAFLALTGQDIDVDTALAWGLVDERV</sequence>
<dbReference type="EMBL" id="WEGK01000001">
    <property type="protein sequence ID" value="MQY17068.1"/>
    <property type="molecule type" value="Genomic_DNA"/>
</dbReference>
<dbReference type="Pfam" id="PF00378">
    <property type="entry name" value="ECH_1"/>
    <property type="match status" value="1"/>
</dbReference>
<dbReference type="Gene3D" id="3.90.226.10">
    <property type="entry name" value="2-enoyl-CoA Hydratase, Chain A, domain 1"/>
    <property type="match status" value="1"/>
</dbReference>
<dbReference type="GO" id="GO:0006635">
    <property type="term" value="P:fatty acid beta-oxidation"/>
    <property type="evidence" value="ECO:0007669"/>
    <property type="project" value="TreeGrafter"/>
</dbReference>
<name>A0A7K0CUF2_9NOCA</name>
<gene>
    <name evidence="1" type="primary">fadJ_1</name>
    <name evidence="1" type="ORF">NRB20_01310</name>
</gene>
<protein>
    <submittedName>
        <fullName evidence="1">Fatty acid oxidation complex subunit alpha</fullName>
        <ecNumber evidence="1">1.1.1.35</ecNumber>
    </submittedName>
</protein>
<dbReference type="CDD" id="cd06558">
    <property type="entry name" value="crotonase-like"/>
    <property type="match status" value="1"/>
</dbReference>
<proteinExistence type="predicted"/>
<dbReference type="SUPFAM" id="SSF52096">
    <property type="entry name" value="ClpP/crotonase"/>
    <property type="match status" value="1"/>
</dbReference>
<dbReference type="GO" id="GO:0003857">
    <property type="term" value="F:(3S)-3-hydroxyacyl-CoA dehydrogenase (NAD+) activity"/>
    <property type="evidence" value="ECO:0007669"/>
    <property type="project" value="UniProtKB-EC"/>
</dbReference>
<dbReference type="InterPro" id="IPR001753">
    <property type="entry name" value="Enoyl-CoA_hydra/iso"/>
</dbReference>
<dbReference type="EC" id="1.1.1.35" evidence="1"/>